<dbReference type="Proteomes" id="UP000299102">
    <property type="component" value="Unassembled WGS sequence"/>
</dbReference>
<keyword evidence="2" id="KW-1185">Reference proteome</keyword>
<evidence type="ECO:0000313" key="1">
    <source>
        <dbReference type="EMBL" id="GBP59288.1"/>
    </source>
</evidence>
<evidence type="ECO:0000313" key="2">
    <source>
        <dbReference type="Proteomes" id="UP000299102"/>
    </source>
</evidence>
<dbReference type="AlphaFoldDB" id="A0A4C1X678"/>
<proteinExistence type="predicted"/>
<name>A0A4C1X678_EUMVA</name>
<protein>
    <submittedName>
        <fullName evidence="1">Uncharacterized protein</fullName>
    </submittedName>
</protein>
<comment type="caution">
    <text evidence="1">The sequence shown here is derived from an EMBL/GenBank/DDBJ whole genome shotgun (WGS) entry which is preliminary data.</text>
</comment>
<accession>A0A4C1X678</accession>
<gene>
    <name evidence="1" type="ORF">EVAR_103244_1</name>
</gene>
<sequence>MPTFVFRVNSIHIGVLRRHRLHANLLLHGRSVQLYTYLGEPRVKFMAARRARGRGLGGRARVARTGCHPFRGDEELVFSTYAGLTLSADLKRMC</sequence>
<dbReference type="EMBL" id="BGZK01000757">
    <property type="protein sequence ID" value="GBP59288.1"/>
    <property type="molecule type" value="Genomic_DNA"/>
</dbReference>
<reference evidence="1 2" key="1">
    <citation type="journal article" date="2019" name="Commun. Biol.">
        <title>The bagworm genome reveals a unique fibroin gene that provides high tensile strength.</title>
        <authorList>
            <person name="Kono N."/>
            <person name="Nakamura H."/>
            <person name="Ohtoshi R."/>
            <person name="Tomita M."/>
            <person name="Numata K."/>
            <person name="Arakawa K."/>
        </authorList>
    </citation>
    <scope>NUCLEOTIDE SEQUENCE [LARGE SCALE GENOMIC DNA]</scope>
</reference>
<organism evidence="1 2">
    <name type="scientific">Eumeta variegata</name>
    <name type="common">Bagworm moth</name>
    <name type="synonym">Eumeta japonica</name>
    <dbReference type="NCBI Taxonomy" id="151549"/>
    <lineage>
        <taxon>Eukaryota</taxon>
        <taxon>Metazoa</taxon>
        <taxon>Ecdysozoa</taxon>
        <taxon>Arthropoda</taxon>
        <taxon>Hexapoda</taxon>
        <taxon>Insecta</taxon>
        <taxon>Pterygota</taxon>
        <taxon>Neoptera</taxon>
        <taxon>Endopterygota</taxon>
        <taxon>Lepidoptera</taxon>
        <taxon>Glossata</taxon>
        <taxon>Ditrysia</taxon>
        <taxon>Tineoidea</taxon>
        <taxon>Psychidae</taxon>
        <taxon>Oiketicinae</taxon>
        <taxon>Eumeta</taxon>
    </lineage>
</organism>